<keyword evidence="1" id="KW-0539">Nucleus</keyword>
<dbReference type="Gene3D" id="1.10.4020.10">
    <property type="entry name" value="DNA breaking-rejoining enzymes"/>
    <property type="match status" value="1"/>
</dbReference>
<keyword evidence="4" id="KW-1185">Reference proteome</keyword>
<accession>A0A8C6XK11</accession>
<dbReference type="InterPro" id="IPR038269">
    <property type="entry name" value="SCAN_sf"/>
</dbReference>
<feature type="domain" description="SCAN box" evidence="2">
    <location>
        <begin position="61"/>
        <end position="127"/>
    </location>
</feature>
<evidence type="ECO:0000256" key="1">
    <source>
        <dbReference type="ARBA" id="ARBA00023242"/>
    </source>
</evidence>
<dbReference type="Proteomes" id="UP000694559">
    <property type="component" value="Unplaced"/>
</dbReference>
<dbReference type="AlphaFoldDB" id="A0A8C6XK11"/>
<name>A0A8C6XK11_NAJNA</name>
<sequence length="178" mass="20149">MSPFGPFSLGPSAGVHLGARPAKLAAGKSSPALQTRPWRECRDRARQNVQEEPLINSESERRRFRDFCYQENEGPRKICRQLWHLCHQWLKPGRYTKLQILELVILEQFLAILPQEMQRTSRNRGPQPVTRLYLCRGFSREPATGGGGSATQGANLSFLYVKGSSIRKPAHGKAQENH</sequence>
<reference evidence="3" key="1">
    <citation type="submission" date="2025-08" db="UniProtKB">
        <authorList>
            <consortium name="Ensembl"/>
        </authorList>
    </citation>
    <scope>IDENTIFICATION</scope>
</reference>
<dbReference type="PANTHER" id="PTHR45935">
    <property type="entry name" value="PROTEIN ZBED8-RELATED"/>
    <property type="match status" value="1"/>
</dbReference>
<dbReference type="SMART" id="SM00431">
    <property type="entry name" value="SCAN"/>
    <property type="match status" value="1"/>
</dbReference>
<dbReference type="Ensembl" id="ENSNNAT00000015982.1">
    <property type="protein sequence ID" value="ENSNNAP00000015235.1"/>
    <property type="gene ID" value="ENSNNAG00000010295.1"/>
</dbReference>
<dbReference type="SUPFAM" id="SSF47353">
    <property type="entry name" value="Retrovirus capsid dimerization domain-like"/>
    <property type="match status" value="1"/>
</dbReference>
<dbReference type="InterPro" id="IPR050916">
    <property type="entry name" value="SCAN-C2H2_zinc_finger"/>
</dbReference>
<dbReference type="InterPro" id="IPR003309">
    <property type="entry name" value="SCAN_dom"/>
</dbReference>
<protein>
    <recommendedName>
        <fullName evidence="2">SCAN box domain-containing protein</fullName>
    </recommendedName>
</protein>
<evidence type="ECO:0000313" key="3">
    <source>
        <dbReference type="Ensembl" id="ENSNNAP00000015235.1"/>
    </source>
</evidence>
<dbReference type="GeneTree" id="ENSGT00940000154715"/>
<evidence type="ECO:0000259" key="2">
    <source>
        <dbReference type="PROSITE" id="PS50804"/>
    </source>
</evidence>
<dbReference type="OrthoDB" id="6077919at2759"/>
<organism evidence="3 4">
    <name type="scientific">Naja naja</name>
    <name type="common">Indian cobra</name>
    <dbReference type="NCBI Taxonomy" id="35670"/>
    <lineage>
        <taxon>Eukaryota</taxon>
        <taxon>Metazoa</taxon>
        <taxon>Chordata</taxon>
        <taxon>Craniata</taxon>
        <taxon>Vertebrata</taxon>
        <taxon>Euteleostomi</taxon>
        <taxon>Lepidosauria</taxon>
        <taxon>Squamata</taxon>
        <taxon>Bifurcata</taxon>
        <taxon>Unidentata</taxon>
        <taxon>Episquamata</taxon>
        <taxon>Toxicofera</taxon>
        <taxon>Serpentes</taxon>
        <taxon>Colubroidea</taxon>
        <taxon>Elapidae</taxon>
        <taxon>Elapinae</taxon>
        <taxon>Naja</taxon>
    </lineage>
</organism>
<dbReference type="PROSITE" id="PS50804">
    <property type="entry name" value="SCAN_BOX"/>
    <property type="match status" value="1"/>
</dbReference>
<evidence type="ECO:0000313" key="4">
    <source>
        <dbReference type="Proteomes" id="UP000694559"/>
    </source>
</evidence>
<reference evidence="3" key="2">
    <citation type="submission" date="2025-09" db="UniProtKB">
        <authorList>
            <consortium name="Ensembl"/>
        </authorList>
    </citation>
    <scope>IDENTIFICATION</scope>
</reference>
<dbReference type="PANTHER" id="PTHR45935:SF15">
    <property type="entry name" value="SCAN BOX DOMAIN-CONTAINING PROTEIN"/>
    <property type="match status" value="1"/>
</dbReference>
<proteinExistence type="predicted"/>
<dbReference type="Pfam" id="PF02023">
    <property type="entry name" value="SCAN"/>
    <property type="match status" value="1"/>
</dbReference>